<dbReference type="Pfam" id="PF07075">
    <property type="entry name" value="NamZ_N"/>
    <property type="match status" value="1"/>
</dbReference>
<dbReference type="EMBL" id="AKWE02000083">
    <property type="protein sequence ID" value="EMO58299.1"/>
    <property type="molecule type" value="Genomic_DNA"/>
</dbReference>
<feature type="domain" description="Peptidoglycan beta-N-acetylmuramidase NamZ C-terminal" evidence="2">
    <location>
        <begin position="248"/>
        <end position="398"/>
    </location>
</feature>
<dbReference type="GO" id="GO:0033922">
    <property type="term" value="F:peptidoglycan beta-N-acetylmuramidase activity"/>
    <property type="evidence" value="ECO:0007669"/>
    <property type="project" value="InterPro"/>
</dbReference>
<comment type="caution">
    <text evidence="3">The sequence shown here is derived from an EMBL/GenBank/DDBJ whole genome shotgun (WGS) entry which is preliminary data.</text>
</comment>
<dbReference type="Gene3D" id="3.90.1150.140">
    <property type="match status" value="1"/>
</dbReference>
<sequence length="604" mass="68672">MFPTIACAEKKFRKHISDSKLVPSEIEFYSDVLPGLSGKNVILITNPSGIGRSPERILREFKKYNVKIKHLIGLEHGFLGLEEDFSKSPVTVDEFFNLPIYHIYRVKNSELPAILKGADAILFDVQDMGMRCYTYVTVLKRIMDGIPDSTNTKLIVLDHVNPALYLKGRGEMIDKKFLNFAGEFPSLFLGGLTLGESAAYYNAEYLDHRVRLEIISPKNAKRSFDWDKEGIPWTTPSPNLPTVDSAINYLGLVLLEGVNVSVGRGTTAPFVYFGAPWMIEPEKLAEELNQNSGGDYYYQTVFFKPVFGPYKNEICRGLRLTVVNRKYDPLKMAFQLIAALKSNYKEFKWRSYPDGTYNVDFLWGTESFRKAIDSGKSYGLYSEYLSPIEKEYNEKLKSIISTNTKFLSGTISFCILFLILNVSVFAENSEWKEYTLKELIGKLKYYTYAKVAQSLRREYPANREQIWESGNCSVSVPDLPGPFFCGLLKQQYPPDSTSEKIYATPESLSPNSTYEPDSGLKVYKNIQLYSGTTILGKNVVKIDSEENPGESIRAFYLNNGQLSHYEFRDRILIFDWSGSKLNAILEVTVDPILRPISGREILFP</sequence>
<accession>M6VZ42</accession>
<dbReference type="Proteomes" id="UP000012149">
    <property type="component" value="Unassembled WGS sequence"/>
</dbReference>
<evidence type="ECO:0000259" key="2">
    <source>
        <dbReference type="Pfam" id="PF20732"/>
    </source>
</evidence>
<protein>
    <submittedName>
        <fullName evidence="3">PF07075 family protein</fullName>
    </submittedName>
</protein>
<evidence type="ECO:0000259" key="1">
    <source>
        <dbReference type="Pfam" id="PF07075"/>
    </source>
</evidence>
<dbReference type="AlphaFoldDB" id="M6VZ42"/>
<dbReference type="NCBIfam" id="NF047764">
    <property type="entry name" value="LIC_11883_fam"/>
    <property type="match status" value="1"/>
</dbReference>
<feature type="domain" description="Peptidoglycan beta-N-acetylmuramidase NamZ N-terminal" evidence="1">
    <location>
        <begin position="41"/>
        <end position="243"/>
    </location>
</feature>
<name>M6VZ42_9LEPT</name>
<gene>
    <name evidence="3" type="ORF">LEP1GSC161_3733</name>
</gene>
<reference evidence="3 4" key="1">
    <citation type="submission" date="2013-01" db="EMBL/GenBank/DDBJ databases">
        <authorList>
            <person name="Harkins D.M."/>
            <person name="Durkin A.S."/>
            <person name="Brinkac L.M."/>
            <person name="Haft D.H."/>
            <person name="Selengut J.D."/>
            <person name="Sanka R."/>
            <person name="DePew J."/>
            <person name="Purushe J."/>
            <person name="Matthias M.A."/>
            <person name="Vinetz J.M."/>
            <person name="Sutton G.G."/>
            <person name="Nierman W.C."/>
            <person name="Fouts D.E."/>
        </authorList>
    </citation>
    <scope>NUCLEOTIDE SEQUENCE [LARGE SCALE GENOMIC DNA]</scope>
    <source>
        <strain evidence="3 4">CBC1416</strain>
    </source>
</reference>
<dbReference type="Gene3D" id="3.40.50.12170">
    <property type="entry name" value="Uncharacterised protein PF07075, DUF1343"/>
    <property type="match status" value="1"/>
</dbReference>
<organism evidence="3 4">
    <name type="scientific">Leptospira santarosai str. CBC1416</name>
    <dbReference type="NCBI Taxonomy" id="1193059"/>
    <lineage>
        <taxon>Bacteria</taxon>
        <taxon>Pseudomonadati</taxon>
        <taxon>Spirochaetota</taxon>
        <taxon>Spirochaetia</taxon>
        <taxon>Leptospirales</taxon>
        <taxon>Leptospiraceae</taxon>
        <taxon>Leptospira</taxon>
    </lineage>
</organism>
<dbReference type="InterPro" id="IPR048502">
    <property type="entry name" value="NamZ_N"/>
</dbReference>
<dbReference type="InterPro" id="IPR008302">
    <property type="entry name" value="NamZ"/>
</dbReference>
<proteinExistence type="predicted"/>
<dbReference type="InterPro" id="IPR048503">
    <property type="entry name" value="NamZ_C"/>
</dbReference>
<dbReference type="Pfam" id="PF20732">
    <property type="entry name" value="NamZ_C"/>
    <property type="match status" value="1"/>
</dbReference>
<dbReference type="PANTHER" id="PTHR42915">
    <property type="entry name" value="HYPOTHETICAL 460 KDA PROTEIN IN FEUA-SIGW INTERGENIC REGION [PRECURSOR]"/>
    <property type="match status" value="1"/>
</dbReference>
<evidence type="ECO:0000313" key="3">
    <source>
        <dbReference type="EMBL" id="EMO58299.1"/>
    </source>
</evidence>
<dbReference type="PANTHER" id="PTHR42915:SF1">
    <property type="entry name" value="PEPTIDOGLYCAN BETA-N-ACETYLMURAMIDASE NAMZ"/>
    <property type="match status" value="1"/>
</dbReference>
<evidence type="ECO:0000313" key="4">
    <source>
        <dbReference type="Proteomes" id="UP000012149"/>
    </source>
</evidence>